<dbReference type="AlphaFoldDB" id="A0A3D8Q5T3"/>
<keyword evidence="10" id="KW-1185">Reference proteome</keyword>
<dbReference type="PANTHER" id="PTHR11802">
    <property type="entry name" value="SERINE PROTEASE FAMILY S10 SERINE CARBOXYPEPTIDASE"/>
    <property type="match status" value="1"/>
</dbReference>
<evidence type="ECO:0000256" key="3">
    <source>
        <dbReference type="ARBA" id="ARBA00022670"/>
    </source>
</evidence>
<evidence type="ECO:0000256" key="7">
    <source>
        <dbReference type="RuleBase" id="RU361156"/>
    </source>
</evidence>
<dbReference type="PROSITE" id="PS00131">
    <property type="entry name" value="CARBOXYPEPT_SER_SER"/>
    <property type="match status" value="1"/>
</dbReference>
<evidence type="ECO:0000313" key="9">
    <source>
        <dbReference type="EMBL" id="RDW56774.1"/>
    </source>
</evidence>
<evidence type="ECO:0000313" key="10">
    <source>
        <dbReference type="Proteomes" id="UP000256645"/>
    </source>
</evidence>
<dbReference type="STRING" id="1849047.A0A3D8Q5T3"/>
<dbReference type="PANTHER" id="PTHR11802:SF113">
    <property type="entry name" value="SERINE CARBOXYPEPTIDASE CTSA-4.1"/>
    <property type="match status" value="1"/>
</dbReference>
<keyword evidence="4 7" id="KW-0732">Signal</keyword>
<dbReference type="GO" id="GO:0004185">
    <property type="term" value="F:serine-type carboxypeptidase activity"/>
    <property type="evidence" value="ECO:0007669"/>
    <property type="project" value="UniProtKB-UniRule"/>
</dbReference>
<dbReference type="GO" id="GO:0006508">
    <property type="term" value="P:proteolysis"/>
    <property type="evidence" value="ECO:0007669"/>
    <property type="project" value="UniProtKB-KW"/>
</dbReference>
<evidence type="ECO:0000256" key="4">
    <source>
        <dbReference type="ARBA" id="ARBA00022729"/>
    </source>
</evidence>
<dbReference type="InterPro" id="IPR001563">
    <property type="entry name" value="Peptidase_S10"/>
</dbReference>
<evidence type="ECO:0000256" key="6">
    <source>
        <dbReference type="ARBA" id="ARBA00023180"/>
    </source>
</evidence>
<dbReference type="PRINTS" id="PR00724">
    <property type="entry name" value="CRBOXYPTASEC"/>
</dbReference>
<organism evidence="9 10">
    <name type="scientific">Coleophoma cylindrospora</name>
    <dbReference type="NCBI Taxonomy" id="1849047"/>
    <lineage>
        <taxon>Eukaryota</taxon>
        <taxon>Fungi</taxon>
        <taxon>Dikarya</taxon>
        <taxon>Ascomycota</taxon>
        <taxon>Pezizomycotina</taxon>
        <taxon>Leotiomycetes</taxon>
        <taxon>Helotiales</taxon>
        <taxon>Dermateaceae</taxon>
        <taxon>Coleophoma</taxon>
    </lineage>
</organism>
<dbReference type="Pfam" id="PF00450">
    <property type="entry name" value="Peptidase_S10"/>
    <property type="match status" value="1"/>
</dbReference>
<protein>
    <recommendedName>
        <fullName evidence="7">Carboxypeptidase</fullName>
        <ecNumber evidence="7">3.4.16.-</ecNumber>
    </recommendedName>
</protein>
<dbReference type="InterPro" id="IPR018202">
    <property type="entry name" value="Ser_caboxypep_ser_AS"/>
</dbReference>
<name>A0A3D8Q5T3_9HELO</name>
<evidence type="ECO:0000256" key="5">
    <source>
        <dbReference type="ARBA" id="ARBA00022801"/>
    </source>
</evidence>
<keyword evidence="3 7" id="KW-0645">Protease</keyword>
<evidence type="ECO:0000256" key="8">
    <source>
        <dbReference type="SAM" id="MobiDB-lite"/>
    </source>
</evidence>
<evidence type="ECO:0000256" key="1">
    <source>
        <dbReference type="ARBA" id="ARBA00009431"/>
    </source>
</evidence>
<dbReference type="Gene3D" id="3.40.50.1820">
    <property type="entry name" value="alpha/beta hydrolase"/>
    <property type="match status" value="1"/>
</dbReference>
<comment type="caution">
    <text evidence="9">The sequence shown here is derived from an EMBL/GenBank/DDBJ whole genome shotgun (WGS) entry which is preliminary data.</text>
</comment>
<gene>
    <name evidence="9" type="ORF">BP6252_13958</name>
</gene>
<keyword evidence="5 7" id="KW-0378">Hydrolase</keyword>
<accession>A0A3D8Q5T3</accession>
<sequence>MLFTPLLTLLLGASHARAEYVKINSTFDKASAIRVKHFEEAQLCDGGSKHHTGWADINDHHLFFWYHEARSTAVDPPLLIWLQGGPGGSSLIGCLAENGPCQVNDYANGTTYNPYSWTESYHVIYIDQPVGTGFSYVDKVDEPESYPDRTEQSALDFVTMVKLLHEAFPPLKDLPLHIAGESYAGRFIPVYAATIIDYNALADNDSKIPLVSIMVGNGWSSPLDNEVSLYEISCYLHDSIPPVFNTTECTQMAKAVDQCEIMMEACVSVPDNLVCRTAGEYCDKHLLKTMDDKLLTPYDRTLKCPAPGRCYPDFRRATEWLNSTEVKEHQLEVISQSGSRKTSFEMSSSLISERYHNSGDFWTDSSSSLKKILDYTSSQKALSRGPGIDMLYYVGINDWICNPIGVRRLLERIKWKNHAEFRAMDMEILPWPTKDGRIGTRAKKTDGLWYYEIQDAGHLVPRDQPGLALRMVQEWLAHVKSQSGSGGLVSDKSGSISGEKSLGATAKQHVLVDSEPVEPKKL</sequence>
<dbReference type="EC" id="3.4.16.-" evidence="7"/>
<dbReference type="SUPFAM" id="SSF53474">
    <property type="entry name" value="alpha/beta-Hydrolases"/>
    <property type="match status" value="1"/>
</dbReference>
<dbReference type="Gene3D" id="1.10.287.410">
    <property type="match status" value="1"/>
</dbReference>
<evidence type="ECO:0000256" key="2">
    <source>
        <dbReference type="ARBA" id="ARBA00022645"/>
    </source>
</evidence>
<feature type="region of interest" description="Disordered" evidence="8">
    <location>
        <begin position="483"/>
        <end position="522"/>
    </location>
</feature>
<feature type="chain" id="PRO_5017497927" description="Carboxypeptidase" evidence="7">
    <location>
        <begin position="19"/>
        <end position="522"/>
    </location>
</feature>
<dbReference type="EMBL" id="PDLM01000028">
    <property type="protein sequence ID" value="RDW56774.1"/>
    <property type="molecule type" value="Genomic_DNA"/>
</dbReference>
<feature type="signal peptide" evidence="7">
    <location>
        <begin position="1"/>
        <end position="18"/>
    </location>
</feature>
<proteinExistence type="inferred from homology"/>
<dbReference type="GO" id="GO:0000324">
    <property type="term" value="C:fungal-type vacuole"/>
    <property type="evidence" value="ECO:0007669"/>
    <property type="project" value="TreeGrafter"/>
</dbReference>
<dbReference type="Proteomes" id="UP000256645">
    <property type="component" value="Unassembled WGS sequence"/>
</dbReference>
<dbReference type="InterPro" id="IPR029058">
    <property type="entry name" value="AB_hydrolase_fold"/>
</dbReference>
<reference evidence="9 10" key="1">
    <citation type="journal article" date="2018" name="IMA Fungus">
        <title>IMA Genome-F 9: Draft genome sequence of Annulohypoxylon stygium, Aspergillus mulundensis, Berkeleyomyces basicola (syn. Thielaviopsis basicola), Ceratocystis smalleyi, two Cercospora beticola strains, Coleophoma cylindrospora, Fusarium fracticaudum, Phialophora cf. hyalina, and Morchella septimelata.</title>
        <authorList>
            <person name="Wingfield B.D."/>
            <person name="Bills G.F."/>
            <person name="Dong Y."/>
            <person name="Huang W."/>
            <person name="Nel W.J."/>
            <person name="Swalarsk-Parry B.S."/>
            <person name="Vaghefi N."/>
            <person name="Wilken P.M."/>
            <person name="An Z."/>
            <person name="de Beer Z.W."/>
            <person name="De Vos L."/>
            <person name="Chen L."/>
            <person name="Duong T.A."/>
            <person name="Gao Y."/>
            <person name="Hammerbacher A."/>
            <person name="Kikkert J.R."/>
            <person name="Li Y."/>
            <person name="Li H."/>
            <person name="Li K."/>
            <person name="Li Q."/>
            <person name="Liu X."/>
            <person name="Ma X."/>
            <person name="Naidoo K."/>
            <person name="Pethybridge S.J."/>
            <person name="Sun J."/>
            <person name="Steenkamp E.T."/>
            <person name="van der Nest M.A."/>
            <person name="van Wyk S."/>
            <person name="Wingfield M.J."/>
            <person name="Xiong C."/>
            <person name="Yue Q."/>
            <person name="Zhang X."/>
        </authorList>
    </citation>
    <scope>NUCLEOTIDE SEQUENCE [LARGE SCALE GENOMIC DNA]</scope>
    <source>
        <strain evidence="9 10">BP6252</strain>
    </source>
</reference>
<comment type="similarity">
    <text evidence="1 7">Belongs to the peptidase S10 family.</text>
</comment>
<keyword evidence="2 7" id="KW-0121">Carboxypeptidase</keyword>
<dbReference type="OrthoDB" id="443318at2759"/>
<keyword evidence="6" id="KW-0325">Glycoprotein</keyword>